<evidence type="ECO:0000256" key="8">
    <source>
        <dbReference type="PIRSR" id="PIRSR600715-1"/>
    </source>
</evidence>
<comment type="caution">
    <text evidence="9">The sequence shown here is derived from an EMBL/GenBank/DDBJ whole genome shotgun (WGS) entry which is preliminary data.</text>
</comment>
<dbReference type="Pfam" id="PF00953">
    <property type="entry name" value="Glycos_transf_4"/>
    <property type="match status" value="1"/>
</dbReference>
<dbReference type="CDD" id="cd06852">
    <property type="entry name" value="GT_MraY"/>
    <property type="match status" value="1"/>
</dbReference>
<feature type="transmembrane region" description="Helical" evidence="7">
    <location>
        <begin position="226"/>
        <end position="243"/>
    </location>
</feature>
<dbReference type="EMBL" id="LCDD01000034">
    <property type="protein sequence ID" value="KKS45575.1"/>
    <property type="molecule type" value="Genomic_DNA"/>
</dbReference>
<dbReference type="PROSITE" id="PS01348">
    <property type="entry name" value="MRAY_2"/>
    <property type="match status" value="1"/>
</dbReference>
<accession>A0A0G0ZA43</accession>
<feature type="transmembrane region" description="Helical" evidence="7">
    <location>
        <begin position="275"/>
        <end position="295"/>
    </location>
</feature>
<dbReference type="GO" id="GO:0008963">
    <property type="term" value="F:phospho-N-acetylmuramoyl-pentapeptide-transferase activity"/>
    <property type="evidence" value="ECO:0007669"/>
    <property type="project" value="UniProtKB-UniRule"/>
</dbReference>
<keyword evidence="7" id="KW-1003">Cell membrane</keyword>
<evidence type="ECO:0000256" key="1">
    <source>
        <dbReference type="ARBA" id="ARBA00004141"/>
    </source>
</evidence>
<evidence type="ECO:0000256" key="2">
    <source>
        <dbReference type="ARBA" id="ARBA00005583"/>
    </source>
</evidence>
<comment type="similarity">
    <text evidence="2 7">Belongs to the glycosyltransferase 4 family. MraY subfamily.</text>
</comment>
<protein>
    <recommendedName>
        <fullName evidence="7">Phospho-N-acetylmuramoyl-pentapeptide-transferase</fullName>
        <ecNumber evidence="7">2.7.8.13</ecNumber>
    </recommendedName>
    <alternativeName>
        <fullName evidence="7">UDP-MurNAc-pentapeptide phosphotransferase</fullName>
    </alternativeName>
</protein>
<comment type="catalytic activity">
    <reaction evidence="7">
        <text>UDP-N-acetyl-alpha-D-muramoyl-L-alanyl-gamma-D-glutamyl-meso-2,6-diaminopimeloyl-D-alanyl-D-alanine + di-trans,octa-cis-undecaprenyl phosphate = di-trans,octa-cis-undecaprenyl diphospho-N-acetyl-alpha-D-muramoyl-L-alanyl-D-glutamyl-meso-2,6-diaminopimeloyl-D-alanyl-D-alanine + UMP</text>
        <dbReference type="Rhea" id="RHEA:28386"/>
        <dbReference type="ChEBI" id="CHEBI:57865"/>
        <dbReference type="ChEBI" id="CHEBI:60392"/>
        <dbReference type="ChEBI" id="CHEBI:61386"/>
        <dbReference type="ChEBI" id="CHEBI:61387"/>
        <dbReference type="EC" id="2.7.8.13"/>
    </reaction>
</comment>
<dbReference type="UniPathway" id="UPA00219"/>
<organism evidence="9 10">
    <name type="scientific">Candidatus Gottesmanbacteria bacterium GW2011_GWA2_42_18</name>
    <dbReference type="NCBI Taxonomy" id="1618442"/>
    <lineage>
        <taxon>Bacteria</taxon>
        <taxon>Candidatus Gottesmaniibacteriota</taxon>
    </lineage>
</organism>
<dbReference type="PATRIC" id="fig|1618442.3.peg.1165"/>
<keyword evidence="7" id="KW-0961">Cell wall biogenesis/degradation</keyword>
<keyword evidence="7" id="KW-0131">Cell cycle</keyword>
<dbReference type="InterPro" id="IPR000715">
    <property type="entry name" value="Glycosyl_transferase_4"/>
</dbReference>
<keyword evidence="3 7" id="KW-0808">Transferase</keyword>
<comment type="subcellular location">
    <subcellularLocation>
        <location evidence="7">Cell membrane</location>
        <topology evidence="7">Multi-pass membrane protein</topology>
    </subcellularLocation>
    <subcellularLocation>
        <location evidence="1">Membrane</location>
        <topology evidence="1">Multi-pass membrane protein</topology>
    </subcellularLocation>
</comment>
<evidence type="ECO:0000256" key="7">
    <source>
        <dbReference type="HAMAP-Rule" id="MF_00038"/>
    </source>
</evidence>
<dbReference type="GO" id="GO:0046872">
    <property type="term" value="F:metal ion binding"/>
    <property type="evidence" value="ECO:0007669"/>
    <property type="project" value="UniProtKB-KW"/>
</dbReference>
<feature type="binding site" evidence="8">
    <location>
        <position position="252"/>
    </location>
    <ligand>
        <name>Mg(2+)</name>
        <dbReference type="ChEBI" id="CHEBI:18420"/>
    </ligand>
</feature>
<feature type="binding site" evidence="8">
    <location>
        <position position="192"/>
    </location>
    <ligand>
        <name>Mg(2+)</name>
        <dbReference type="ChEBI" id="CHEBI:18420"/>
    </ligand>
</feature>
<comment type="pathway">
    <text evidence="7">Cell wall biogenesis; peptidoglycan biosynthesis.</text>
</comment>
<dbReference type="GO" id="GO:0071555">
    <property type="term" value="P:cell wall organization"/>
    <property type="evidence" value="ECO:0007669"/>
    <property type="project" value="UniProtKB-KW"/>
</dbReference>
<sequence length="345" mass="39034">MGFILGVLILSFLVNAVTIVPFINLLYKIKFKRQKQETRDALNKPTPIFDMYNRKKAGTPIGGGFLLIINTTLIYILSFPYMYYFWLPVYSVYPNITSEIKILLFGFISFGLIGLYDDIKKIFFGRQENFFGLRLRHKLFLEIILSLLIAWWLYAELKISIINFPFHGMIDLGVFYILFAAFVVVAFANAYNITDGLDGLATGILLIALLAFWVISGSILDTPMTLFIASWLGSILAFLYFNVYPARIFLGDVGALSFGATFAVVGLMLGKTFSLIIIGGIFVLEIFTSLIQLLSKKYLGKKVMKVAPFHLWLQSRGWHESTIVLRAWLATIVMAIVGLWLAFIT</sequence>
<dbReference type="Proteomes" id="UP000034320">
    <property type="component" value="Unassembled WGS sequence"/>
</dbReference>
<feature type="transmembrane region" description="Helical" evidence="7">
    <location>
        <begin position="137"/>
        <end position="154"/>
    </location>
</feature>
<feature type="transmembrane region" description="Helical" evidence="7">
    <location>
        <begin position="174"/>
        <end position="193"/>
    </location>
</feature>
<comment type="cofactor">
    <cofactor evidence="7 8">
        <name>Mg(2+)</name>
        <dbReference type="ChEBI" id="CHEBI:18420"/>
    </cofactor>
</comment>
<evidence type="ECO:0000313" key="9">
    <source>
        <dbReference type="EMBL" id="KKS45575.1"/>
    </source>
</evidence>
<dbReference type="GO" id="GO:0005886">
    <property type="term" value="C:plasma membrane"/>
    <property type="evidence" value="ECO:0007669"/>
    <property type="project" value="UniProtKB-SubCell"/>
</dbReference>
<keyword evidence="7" id="KW-0573">Peptidoglycan synthesis</keyword>
<comment type="function">
    <text evidence="7">Catalyzes the initial step of the lipid cycle reactions in the biosynthesis of the cell wall peptidoglycan: transfers peptidoglycan precursor phospho-MurNAc-pentapeptide from UDP-MurNAc-pentapeptide onto the lipid carrier undecaprenyl phosphate, yielding undecaprenyl-pyrophosphoryl-MurNAc-pentapeptide, known as lipid I.</text>
</comment>
<feature type="transmembrane region" description="Helical" evidence="7">
    <location>
        <begin position="61"/>
        <end position="84"/>
    </location>
</feature>
<evidence type="ECO:0000256" key="4">
    <source>
        <dbReference type="ARBA" id="ARBA00022692"/>
    </source>
</evidence>
<evidence type="ECO:0000313" key="10">
    <source>
        <dbReference type="Proteomes" id="UP000034320"/>
    </source>
</evidence>
<dbReference type="EC" id="2.7.8.13" evidence="7"/>
<keyword evidence="6 7" id="KW-0472">Membrane</keyword>
<dbReference type="GO" id="GO:0008360">
    <property type="term" value="P:regulation of cell shape"/>
    <property type="evidence" value="ECO:0007669"/>
    <property type="project" value="UniProtKB-KW"/>
</dbReference>
<dbReference type="HAMAP" id="MF_00038">
    <property type="entry name" value="MraY"/>
    <property type="match status" value="1"/>
</dbReference>
<keyword evidence="7" id="KW-0132">Cell division</keyword>
<dbReference type="InterPro" id="IPR003524">
    <property type="entry name" value="PNAcMuramoyl-5peptid_Trfase"/>
</dbReference>
<dbReference type="PANTHER" id="PTHR22926">
    <property type="entry name" value="PHOSPHO-N-ACETYLMURAMOYL-PENTAPEPTIDE-TRANSFERASE"/>
    <property type="match status" value="1"/>
</dbReference>
<evidence type="ECO:0000256" key="5">
    <source>
        <dbReference type="ARBA" id="ARBA00022989"/>
    </source>
</evidence>
<gene>
    <name evidence="7" type="primary">mraY</name>
    <name evidence="9" type="ORF">UV09_C0034G0014</name>
</gene>
<feature type="transmembrane region" description="Helical" evidence="7">
    <location>
        <begin position="6"/>
        <end position="27"/>
    </location>
</feature>
<reference evidence="9 10" key="1">
    <citation type="journal article" date="2015" name="Nature">
        <title>rRNA introns, odd ribosomes, and small enigmatic genomes across a large radiation of phyla.</title>
        <authorList>
            <person name="Brown C.T."/>
            <person name="Hug L.A."/>
            <person name="Thomas B.C."/>
            <person name="Sharon I."/>
            <person name="Castelle C.J."/>
            <person name="Singh A."/>
            <person name="Wilkins M.J."/>
            <person name="Williams K.H."/>
            <person name="Banfield J.F."/>
        </authorList>
    </citation>
    <scope>NUCLEOTIDE SEQUENCE [LARGE SCALE GENOMIC DNA]</scope>
</reference>
<name>A0A0G0ZA43_9BACT</name>
<evidence type="ECO:0000256" key="3">
    <source>
        <dbReference type="ARBA" id="ARBA00022679"/>
    </source>
</evidence>
<dbReference type="AlphaFoldDB" id="A0A0G0ZA43"/>
<dbReference type="GO" id="GO:0051301">
    <property type="term" value="P:cell division"/>
    <property type="evidence" value="ECO:0007669"/>
    <property type="project" value="UniProtKB-KW"/>
</dbReference>
<dbReference type="PANTHER" id="PTHR22926:SF5">
    <property type="entry name" value="PHOSPHO-N-ACETYLMURAMOYL-PENTAPEPTIDE-TRANSFERASE HOMOLOG"/>
    <property type="match status" value="1"/>
</dbReference>
<dbReference type="GO" id="GO:0009252">
    <property type="term" value="P:peptidoglycan biosynthetic process"/>
    <property type="evidence" value="ECO:0007669"/>
    <property type="project" value="UniProtKB-UniRule"/>
</dbReference>
<feature type="transmembrane region" description="Helical" evidence="7">
    <location>
        <begin position="250"/>
        <end position="269"/>
    </location>
</feature>
<feature type="transmembrane region" description="Helical" evidence="7">
    <location>
        <begin position="200"/>
        <end position="220"/>
    </location>
</feature>
<dbReference type="InterPro" id="IPR018480">
    <property type="entry name" value="PNAcMuramoyl-5peptid_Trfase_CS"/>
</dbReference>
<evidence type="ECO:0000256" key="6">
    <source>
        <dbReference type="ARBA" id="ARBA00023136"/>
    </source>
</evidence>
<dbReference type="GO" id="GO:0051992">
    <property type="term" value="F:UDP-N-acetylmuramoyl-L-alanyl-D-glutamyl-meso-2,6-diaminopimelyl-D-alanyl-D-alanine:undecaprenyl-phosphate transferase activity"/>
    <property type="evidence" value="ECO:0007669"/>
    <property type="project" value="RHEA"/>
</dbReference>
<proteinExistence type="inferred from homology"/>
<feature type="transmembrane region" description="Helical" evidence="7">
    <location>
        <begin position="96"/>
        <end position="116"/>
    </location>
</feature>
<keyword evidence="4 7" id="KW-0812">Transmembrane</keyword>
<keyword evidence="7" id="KW-0133">Cell shape</keyword>
<keyword evidence="7 8" id="KW-0479">Metal-binding</keyword>
<keyword evidence="5 7" id="KW-1133">Transmembrane helix</keyword>
<feature type="transmembrane region" description="Helical" evidence="7">
    <location>
        <begin position="323"/>
        <end position="343"/>
    </location>
</feature>
<keyword evidence="7 8" id="KW-0460">Magnesium</keyword>